<evidence type="ECO:0000256" key="3">
    <source>
        <dbReference type="ARBA" id="ARBA00022679"/>
    </source>
</evidence>
<keyword evidence="6" id="KW-1185">Reference proteome</keyword>
<keyword evidence="4" id="KW-0472">Membrane</keyword>
<evidence type="ECO:0000256" key="2">
    <source>
        <dbReference type="ARBA" id="ARBA00022603"/>
    </source>
</evidence>
<dbReference type="OrthoDB" id="411785at2759"/>
<dbReference type="EMBL" id="JPKZ01001377">
    <property type="protein sequence ID" value="KHN82393.1"/>
    <property type="molecule type" value="Genomic_DNA"/>
</dbReference>
<comment type="similarity">
    <text evidence="1">Belongs to the methyltransferase superfamily.</text>
</comment>
<evidence type="ECO:0000256" key="4">
    <source>
        <dbReference type="SAM" id="Phobius"/>
    </source>
</evidence>
<dbReference type="PANTHER" id="PTHR12176:SF85">
    <property type="entry name" value="METHYLTRANSFERASE-LIKE PROTEIN 13"/>
    <property type="match status" value="1"/>
</dbReference>
<accession>A0A0B2VLA7</accession>
<dbReference type="InterPro" id="IPR051419">
    <property type="entry name" value="Lys/N-term_MeTrsfase_sf"/>
</dbReference>
<evidence type="ECO:0000256" key="1">
    <source>
        <dbReference type="ARBA" id="ARBA00008361"/>
    </source>
</evidence>
<dbReference type="GO" id="GO:0008168">
    <property type="term" value="F:methyltransferase activity"/>
    <property type="evidence" value="ECO:0007669"/>
    <property type="project" value="UniProtKB-KW"/>
</dbReference>
<evidence type="ECO:0000313" key="5">
    <source>
        <dbReference type="EMBL" id="KHN82393.1"/>
    </source>
</evidence>
<dbReference type="CDD" id="cd02440">
    <property type="entry name" value="AdoMet_MTases"/>
    <property type="match status" value="1"/>
</dbReference>
<keyword evidence="3 5" id="KW-0808">Transferase</keyword>
<keyword evidence="2 5" id="KW-0489">Methyltransferase</keyword>
<dbReference type="SUPFAM" id="SSF53335">
    <property type="entry name" value="S-adenosyl-L-methionine-dependent methyltransferases"/>
    <property type="match status" value="1"/>
</dbReference>
<sequence>MLPLKDGSPGSGTKGCSLIGCVNRMVRRFAHRQQPLDLFALFKLLVLIGAAATGRMLPLKDGSPGSGTKGCSLIGCVNRMVRRFAHRQQPLDLFALFKLLVLIGAAATGLLYYISLDWPVIIEDSKYGILGRVDESRVTLDRMCSKTTNTCFVIFDSIDFQTNRAVRNLAIEGFGETVDAMVRLIPPKGVKASESDTRIWAVDHGAVPTSYANVMAVAAFVTSSLDFVEGPELEAKVLCIGLGGGSVDMFLASKFPKMQVTSVEVEPVVVTLARKWFCIGERKNHQVLTLNGVQYLMDSEERFDVVLIDACGVDLVLPCPTADFLDETLIATLSGRTLQPAGTLAVNILALWSADKKIDAILKLFKRNFANCMTVSLEEGNLVLICFNKEPPFKEPSKLHERFYDIWRQLEEGHAPTIKRIALYLNLPPRRDERRVRNSSKKIAFLHYRSHFWLVSYAYIGLHESRAENHLLLLPSVLY</sequence>
<evidence type="ECO:0000313" key="6">
    <source>
        <dbReference type="Proteomes" id="UP000031036"/>
    </source>
</evidence>
<feature type="transmembrane region" description="Helical" evidence="4">
    <location>
        <begin position="38"/>
        <end position="57"/>
    </location>
</feature>
<dbReference type="AlphaFoldDB" id="A0A0B2VLA7"/>
<dbReference type="Gene3D" id="3.40.50.150">
    <property type="entry name" value="Vaccinia Virus protein VP39"/>
    <property type="match status" value="1"/>
</dbReference>
<dbReference type="Proteomes" id="UP000031036">
    <property type="component" value="Unassembled WGS sequence"/>
</dbReference>
<proteinExistence type="inferred from homology"/>
<organism evidence="5 6">
    <name type="scientific">Toxocara canis</name>
    <name type="common">Canine roundworm</name>
    <dbReference type="NCBI Taxonomy" id="6265"/>
    <lineage>
        <taxon>Eukaryota</taxon>
        <taxon>Metazoa</taxon>
        <taxon>Ecdysozoa</taxon>
        <taxon>Nematoda</taxon>
        <taxon>Chromadorea</taxon>
        <taxon>Rhabditida</taxon>
        <taxon>Spirurina</taxon>
        <taxon>Ascaridomorpha</taxon>
        <taxon>Ascaridoidea</taxon>
        <taxon>Toxocaridae</taxon>
        <taxon>Toxocara</taxon>
    </lineage>
</organism>
<name>A0A0B2VLA7_TOXCA</name>
<keyword evidence="4" id="KW-1133">Transmembrane helix</keyword>
<dbReference type="InterPro" id="IPR029063">
    <property type="entry name" value="SAM-dependent_MTases_sf"/>
</dbReference>
<gene>
    <name evidence="5" type="primary">mettl13</name>
    <name evidence="5" type="ORF">Tcan_08616</name>
</gene>
<reference evidence="5 6" key="1">
    <citation type="submission" date="2014-11" db="EMBL/GenBank/DDBJ databases">
        <title>Genetic blueprint of the zoonotic pathogen Toxocara canis.</title>
        <authorList>
            <person name="Zhu X.-Q."/>
            <person name="Korhonen P.K."/>
            <person name="Cai H."/>
            <person name="Young N.D."/>
            <person name="Nejsum P."/>
            <person name="von Samson-Himmelstjerna G."/>
            <person name="Boag P.R."/>
            <person name="Tan P."/>
            <person name="Li Q."/>
            <person name="Min J."/>
            <person name="Yang Y."/>
            <person name="Wang X."/>
            <person name="Fang X."/>
            <person name="Hall R.S."/>
            <person name="Hofmann A."/>
            <person name="Sternberg P.W."/>
            <person name="Jex A.R."/>
            <person name="Gasser R.B."/>
        </authorList>
    </citation>
    <scope>NUCLEOTIDE SEQUENCE [LARGE SCALE GENOMIC DNA]</scope>
    <source>
        <strain evidence="5">PN_DK_2014</strain>
    </source>
</reference>
<dbReference type="GO" id="GO:0032259">
    <property type="term" value="P:methylation"/>
    <property type="evidence" value="ECO:0007669"/>
    <property type="project" value="UniProtKB-KW"/>
</dbReference>
<dbReference type="OMA" id="CSLIGCV"/>
<keyword evidence="4" id="KW-0812">Transmembrane</keyword>
<protein>
    <submittedName>
        <fullName evidence="5">Methyltransferase-like protein 13</fullName>
    </submittedName>
</protein>
<dbReference type="PANTHER" id="PTHR12176">
    <property type="entry name" value="SAM-DEPENDENT METHYLTRANSFERASE SUPERFAMILY PROTEIN"/>
    <property type="match status" value="1"/>
</dbReference>
<feature type="transmembrane region" description="Helical" evidence="4">
    <location>
        <begin position="93"/>
        <end position="114"/>
    </location>
</feature>
<comment type="caution">
    <text evidence="5">The sequence shown here is derived from an EMBL/GenBank/DDBJ whole genome shotgun (WGS) entry which is preliminary data.</text>
</comment>